<evidence type="ECO:0000256" key="1">
    <source>
        <dbReference type="ARBA" id="ARBA00022741"/>
    </source>
</evidence>
<name>A0A7W5Z202_9HYPH</name>
<organism evidence="12 13">
    <name type="scientific">Pseudochelatococcus contaminans</name>
    <dbReference type="NCBI Taxonomy" id="1538103"/>
    <lineage>
        <taxon>Bacteria</taxon>
        <taxon>Pseudomonadati</taxon>
        <taxon>Pseudomonadota</taxon>
        <taxon>Alphaproteobacteria</taxon>
        <taxon>Hyphomicrobiales</taxon>
        <taxon>Chelatococcaceae</taxon>
        <taxon>Pseudochelatococcus</taxon>
    </lineage>
</organism>
<evidence type="ECO:0000256" key="4">
    <source>
        <dbReference type="ARBA" id="ARBA00022806"/>
    </source>
</evidence>
<evidence type="ECO:0000256" key="2">
    <source>
        <dbReference type="ARBA" id="ARBA00022763"/>
    </source>
</evidence>
<dbReference type="GO" id="GO:0005524">
    <property type="term" value="F:ATP binding"/>
    <property type="evidence" value="ECO:0007669"/>
    <property type="project" value="UniProtKB-KW"/>
</dbReference>
<dbReference type="SMART" id="SM00487">
    <property type="entry name" value="DEXDc"/>
    <property type="match status" value="1"/>
</dbReference>
<feature type="domain" description="Helicase ATP-binding" evidence="10">
    <location>
        <begin position="29"/>
        <end position="212"/>
    </location>
</feature>
<comment type="similarity">
    <text evidence="9">Belongs to the Lhr helicase family. Lhr-Core subfamily.</text>
</comment>
<dbReference type="InterPro" id="IPR045628">
    <property type="entry name" value="Lhr_WH_dom"/>
</dbReference>
<keyword evidence="1" id="KW-0547">Nucleotide-binding</keyword>
<dbReference type="Pfam" id="PF00270">
    <property type="entry name" value="DEAD"/>
    <property type="match status" value="1"/>
</dbReference>
<dbReference type="PANTHER" id="PTHR47962:SF3">
    <property type="entry name" value="LARGE ATP-DEPENDENT HELICASE-RELATED PROTEIN"/>
    <property type="match status" value="1"/>
</dbReference>
<dbReference type="GO" id="GO:0003677">
    <property type="term" value="F:DNA binding"/>
    <property type="evidence" value="ECO:0007669"/>
    <property type="project" value="UniProtKB-KW"/>
</dbReference>
<dbReference type="PIRSF" id="PIRSF037307">
    <property type="entry name" value="Lhr-like_helic_prd"/>
    <property type="match status" value="1"/>
</dbReference>
<evidence type="ECO:0000259" key="10">
    <source>
        <dbReference type="PROSITE" id="PS51192"/>
    </source>
</evidence>
<dbReference type="Proteomes" id="UP000537592">
    <property type="component" value="Unassembled WGS sequence"/>
</dbReference>
<dbReference type="InterPro" id="IPR027417">
    <property type="entry name" value="P-loop_NTPase"/>
</dbReference>
<dbReference type="GO" id="GO:0004386">
    <property type="term" value="F:helicase activity"/>
    <property type="evidence" value="ECO:0007669"/>
    <property type="project" value="UniProtKB-KW"/>
</dbReference>
<protein>
    <submittedName>
        <fullName evidence="12">ATP-dependent Lhr-like helicase</fullName>
        <ecNumber evidence="12">3.6.4.-</ecNumber>
    </submittedName>
</protein>
<sequence length="813" mass="89043">MTRGRFDAPLTSWFESRGWKPAPFQRKVWRHWIEGRSGLLVTPTGSGKTLAAFGGTLLGALGSGAPARPSSRLRLLWITPLRALAADTVRALREPIAALDLPWTVAMRTGDASARDRRLARQGAAEVLVTTPESLALLLSHADMAERFSGLDGIVVDEWHELLGSKRGVLLQLGLARLRALAPGARIWGLSATLGNLEEARDVLLPHDPDAPIVRAGRTRPLKLETLLPAPGERFPWAGHLGLSQIGRVMDVLKNARTTLFFTNTRAQAELWHRALESVWLDDPSTLALHHGSLDPELRAAAEQGLRDGTVRCVVATSSLDLGVDFPTVDQVLQLGSPKGMARLLQRAGRARHRPGESGHIICVPTHALELAEYAAVRRALAAGRIEAREPPRLSLDVLAQHCVTLALGGGFDAETLFAEVRGTHAFAALSAEQWQTVLAFIVRGGAALENYPDFRRVEQDAQGIFRVTDAQIARRHRLSVGTITSDGSVRVQYLRGGTLGSVEEGFISRMRPGDHFHFAGRALEFVRMDTMTAYVRAAGRRAAGVPHWQGGRMPLSTELGAEVEAVLSGPQDSPEMKRLAPLLDLHRKLSALPGPETLLAEFLAMREGRHLFLYPFAGRATHEGLAALLALRWGRVAPNSFSYAVNDYGLVLKAEAAIDIDADTLSTLFAEGDLVGDLRESLNLGELSRRQFRDIARVAGLLPPSLPGRAARSVRQLQASSGLLFDVLKRYDPGHILLAQAEREVFESGLDVRRLAATLVRCRDKRIDLHRPATLTPLSFPLWTEAIRGQLSTEDWTTRVRRAAERLERRYG</sequence>
<dbReference type="EMBL" id="JACICC010000001">
    <property type="protein sequence ID" value="MBB3808514.1"/>
    <property type="molecule type" value="Genomic_DNA"/>
</dbReference>
<gene>
    <name evidence="12" type="ORF">FHS81_000568</name>
</gene>
<accession>A0A7W5Z202</accession>
<dbReference type="GO" id="GO:0016887">
    <property type="term" value="F:ATP hydrolysis activity"/>
    <property type="evidence" value="ECO:0007669"/>
    <property type="project" value="TreeGrafter"/>
</dbReference>
<dbReference type="GO" id="GO:0006281">
    <property type="term" value="P:DNA repair"/>
    <property type="evidence" value="ECO:0007669"/>
    <property type="project" value="UniProtKB-KW"/>
</dbReference>
<dbReference type="RefSeq" id="WP_183750500.1">
    <property type="nucleotide sequence ID" value="NZ_JACICC010000001.1"/>
</dbReference>
<dbReference type="InterPro" id="IPR013701">
    <property type="entry name" value="Lhr-like_DEAD/DEAH_assoc"/>
</dbReference>
<keyword evidence="3 12" id="KW-0378">Hydrolase</keyword>
<evidence type="ECO:0000256" key="5">
    <source>
        <dbReference type="ARBA" id="ARBA00022840"/>
    </source>
</evidence>
<dbReference type="Pfam" id="PF08494">
    <property type="entry name" value="DEAD_assoc"/>
    <property type="match status" value="1"/>
</dbReference>
<reference evidence="12 13" key="1">
    <citation type="submission" date="2020-08" db="EMBL/GenBank/DDBJ databases">
        <title>Genomic Encyclopedia of Type Strains, Phase IV (KMG-IV): sequencing the most valuable type-strain genomes for metagenomic binning, comparative biology and taxonomic classification.</title>
        <authorList>
            <person name="Goeker M."/>
        </authorList>
    </citation>
    <scope>NUCLEOTIDE SEQUENCE [LARGE SCALE GENOMIC DNA]</scope>
    <source>
        <strain evidence="12 13">DSM 28760</strain>
    </source>
</reference>
<feature type="domain" description="Helicase C-terminal" evidence="11">
    <location>
        <begin position="245"/>
        <end position="407"/>
    </location>
</feature>
<dbReference type="Pfam" id="PF00271">
    <property type="entry name" value="Helicase_C"/>
    <property type="match status" value="1"/>
</dbReference>
<evidence type="ECO:0000256" key="3">
    <source>
        <dbReference type="ARBA" id="ARBA00022801"/>
    </source>
</evidence>
<dbReference type="InterPro" id="IPR017170">
    <property type="entry name" value="Lhr-like"/>
</dbReference>
<dbReference type="InterPro" id="IPR014001">
    <property type="entry name" value="Helicase_ATP-bd"/>
</dbReference>
<dbReference type="AlphaFoldDB" id="A0A7W5Z202"/>
<dbReference type="NCBIfam" id="TIGR04121">
    <property type="entry name" value="DEXH_lig_assoc"/>
    <property type="match status" value="1"/>
</dbReference>
<evidence type="ECO:0000256" key="9">
    <source>
        <dbReference type="ARBA" id="ARBA00093467"/>
    </source>
</evidence>
<dbReference type="InterPro" id="IPR026362">
    <property type="entry name" value="DEXH_lig_assoc"/>
</dbReference>
<keyword evidence="2" id="KW-0227">DNA damage</keyword>
<proteinExistence type="inferred from homology"/>
<evidence type="ECO:0000259" key="11">
    <source>
        <dbReference type="PROSITE" id="PS51194"/>
    </source>
</evidence>
<dbReference type="Pfam" id="PF19306">
    <property type="entry name" value="WHD_Lhr"/>
    <property type="match status" value="1"/>
</dbReference>
<evidence type="ECO:0000313" key="13">
    <source>
        <dbReference type="Proteomes" id="UP000537592"/>
    </source>
</evidence>
<keyword evidence="6" id="KW-0238">DNA-binding</keyword>
<keyword evidence="13" id="KW-1185">Reference proteome</keyword>
<evidence type="ECO:0000256" key="6">
    <source>
        <dbReference type="ARBA" id="ARBA00023125"/>
    </source>
</evidence>
<evidence type="ECO:0000313" key="12">
    <source>
        <dbReference type="EMBL" id="MBB3808514.1"/>
    </source>
</evidence>
<dbReference type="InterPro" id="IPR001650">
    <property type="entry name" value="Helicase_C-like"/>
</dbReference>
<keyword evidence="5" id="KW-0067">ATP-binding</keyword>
<keyword evidence="8" id="KW-0413">Isomerase</keyword>
<dbReference type="SUPFAM" id="SSF52540">
    <property type="entry name" value="P-loop containing nucleoside triphosphate hydrolases"/>
    <property type="match status" value="1"/>
</dbReference>
<dbReference type="PROSITE" id="PS51194">
    <property type="entry name" value="HELICASE_CTER"/>
    <property type="match status" value="1"/>
</dbReference>
<dbReference type="PROSITE" id="PS51192">
    <property type="entry name" value="HELICASE_ATP_BIND_1"/>
    <property type="match status" value="1"/>
</dbReference>
<dbReference type="SMART" id="SM00490">
    <property type="entry name" value="HELICc"/>
    <property type="match status" value="1"/>
</dbReference>
<evidence type="ECO:0000256" key="7">
    <source>
        <dbReference type="ARBA" id="ARBA00023204"/>
    </source>
</evidence>
<dbReference type="InterPro" id="IPR052511">
    <property type="entry name" value="ATP-dep_Helicase"/>
</dbReference>
<comment type="caution">
    <text evidence="12">The sequence shown here is derived from an EMBL/GenBank/DDBJ whole genome shotgun (WGS) entry which is preliminary data.</text>
</comment>
<dbReference type="EC" id="3.6.4.-" evidence="12"/>
<dbReference type="InterPro" id="IPR011545">
    <property type="entry name" value="DEAD/DEAH_box_helicase_dom"/>
</dbReference>
<dbReference type="Gene3D" id="3.40.50.300">
    <property type="entry name" value="P-loop containing nucleotide triphosphate hydrolases"/>
    <property type="match status" value="2"/>
</dbReference>
<evidence type="ECO:0000256" key="8">
    <source>
        <dbReference type="ARBA" id="ARBA00023235"/>
    </source>
</evidence>
<dbReference type="PANTHER" id="PTHR47962">
    <property type="entry name" value="ATP-DEPENDENT HELICASE LHR-RELATED-RELATED"/>
    <property type="match status" value="1"/>
</dbReference>
<keyword evidence="4 12" id="KW-0347">Helicase</keyword>
<keyword evidence="7" id="KW-0234">DNA repair</keyword>